<dbReference type="AlphaFoldDB" id="A0A6S6PPM9"/>
<evidence type="ECO:0008006" key="3">
    <source>
        <dbReference type="Google" id="ProtNLM"/>
    </source>
</evidence>
<accession>A0A6S6PPM9</accession>
<sequence length="570" mass="62714">MSAKIKVQDGRNIPGNPLARRRGTTTFLTDILTATCPILWSGAFLFSSQAQAETTDPDIIALRREVAEMRAELRKMRRVITSTHPAVSVSHGVFSQHVSSASHAHDWNGVPEPGIRFAGAREAPVFAGPPDIRRTPPDSGIVSSWKDFKAATARSEVVQVGGMRVGFPNGRPTIATEDGRYAFSTGLGFQEDFGGYLGMAPRGGEPKGRFPGFTENARRMRLFLTFRYKDWVANVTPDFGSGVADGKIGIYEANLNYAGLRNTELTVGYYEPRESEESAERSGGLTLLERPSVIDIVRNIAANAWRFSVGGLHYEKQWFVSAWFTGQQFGDRSTDATISDSQTGAVARAVGRPYVSRDVDVMVGVGTSDSFKRNESASGRVFKMSPPTGNVPLTQDHLLTASIPNTSSVWSVGPELGVRWKRLLVKSEYFHIGVNRSQLAGLAQPSLGFDGWYVTVSYTLFGHARAFDVKRASFLPPGITEDFDPFQNHWGAMELSARWDETNLNDRPDALTGFRGGRSTTWESAVNWYLSQHFRLTLDYSHFSVSRNSQTFNILGRSGNALAGRVQAAF</sequence>
<dbReference type="InterPro" id="IPR010870">
    <property type="entry name" value="Porin_O/P"/>
</dbReference>
<dbReference type="Pfam" id="PF07396">
    <property type="entry name" value="Porin_O_P"/>
    <property type="match status" value="1"/>
</dbReference>
<gene>
    <name evidence="1" type="ORF">AAJCM20276_17480</name>
</gene>
<dbReference type="Gene3D" id="2.40.160.10">
    <property type="entry name" value="Porin"/>
    <property type="match status" value="1"/>
</dbReference>
<protein>
    <recommendedName>
        <fullName evidence="3">Porin</fullName>
    </recommendedName>
</protein>
<proteinExistence type="predicted"/>
<name>A0A6S6PPM9_ACEAC</name>
<reference evidence="1 2" key="1">
    <citation type="submission" date="2020-07" db="EMBL/GenBank/DDBJ databases">
        <title>Complete Genome Sequence of an acetic acid bacterium, Acetobacter aceti JCM20276.</title>
        <authorList>
            <person name="Hirose Y."/>
            <person name="Mihara H."/>
        </authorList>
    </citation>
    <scope>NUCLEOTIDE SEQUENCE [LARGE SCALE GENOMIC DNA]</scope>
    <source>
        <strain evidence="1 2">JCM20276</strain>
    </source>
</reference>
<dbReference type="EMBL" id="AP023326">
    <property type="protein sequence ID" value="BCI67124.1"/>
    <property type="molecule type" value="Genomic_DNA"/>
</dbReference>
<evidence type="ECO:0000313" key="1">
    <source>
        <dbReference type="EMBL" id="BCI67124.1"/>
    </source>
</evidence>
<organism evidence="1 2">
    <name type="scientific">Acetobacter aceti</name>
    <dbReference type="NCBI Taxonomy" id="435"/>
    <lineage>
        <taxon>Bacteria</taxon>
        <taxon>Pseudomonadati</taxon>
        <taxon>Pseudomonadota</taxon>
        <taxon>Alphaproteobacteria</taxon>
        <taxon>Acetobacterales</taxon>
        <taxon>Acetobacteraceae</taxon>
        <taxon>Acetobacter</taxon>
        <taxon>Acetobacter subgen. Acetobacter</taxon>
    </lineage>
</organism>
<dbReference type="InterPro" id="IPR023614">
    <property type="entry name" value="Porin_dom_sf"/>
</dbReference>
<evidence type="ECO:0000313" key="2">
    <source>
        <dbReference type="Proteomes" id="UP000515220"/>
    </source>
</evidence>
<dbReference type="RefSeq" id="WP_099347449.1">
    <property type="nucleotide sequence ID" value="NZ_AP023326.1"/>
</dbReference>
<dbReference type="Proteomes" id="UP000515220">
    <property type="component" value="Chromosome"/>
</dbReference>